<accession>A0A2G8RPI8</accession>
<feature type="transmembrane region" description="Helical" evidence="1">
    <location>
        <begin position="7"/>
        <end position="24"/>
    </location>
</feature>
<evidence type="ECO:0000313" key="2">
    <source>
        <dbReference type="EMBL" id="PIL23416.1"/>
    </source>
</evidence>
<dbReference type="AlphaFoldDB" id="A0A2G8RPI8"/>
<keyword evidence="1" id="KW-0812">Transmembrane</keyword>
<proteinExistence type="predicted"/>
<name>A0A2G8RPI8_9APHY</name>
<dbReference type="Proteomes" id="UP000230002">
    <property type="component" value="Unassembled WGS sequence"/>
</dbReference>
<comment type="caution">
    <text evidence="2">The sequence shown here is derived from an EMBL/GenBank/DDBJ whole genome shotgun (WGS) entry which is preliminary data.</text>
</comment>
<gene>
    <name evidence="2" type="ORF">GSI_14727</name>
</gene>
<keyword evidence="3" id="KW-1185">Reference proteome</keyword>
<keyword evidence="1" id="KW-1133">Transmembrane helix</keyword>
<keyword evidence="1" id="KW-0472">Membrane</keyword>
<protein>
    <submittedName>
        <fullName evidence="2">Uncharacterized protein</fullName>
    </submittedName>
</protein>
<evidence type="ECO:0000313" key="3">
    <source>
        <dbReference type="Proteomes" id="UP000230002"/>
    </source>
</evidence>
<feature type="transmembrane region" description="Helical" evidence="1">
    <location>
        <begin position="30"/>
        <end position="52"/>
    </location>
</feature>
<sequence>MLYNGSMYFIIITVLDVLVLILFQDPDTVIYGNFATLFLTPATMALTCRFLLDLHQANREATAPSLPSGIPTLNFAPSTDSQPTREALPAFIASMGSLVHMPELLSEENIAQRRRSGCPEEALWNEEDLEELRKATQEGSI</sequence>
<dbReference type="EMBL" id="AYKW01000068">
    <property type="protein sequence ID" value="PIL23416.1"/>
    <property type="molecule type" value="Genomic_DNA"/>
</dbReference>
<evidence type="ECO:0000256" key="1">
    <source>
        <dbReference type="SAM" id="Phobius"/>
    </source>
</evidence>
<organism evidence="2 3">
    <name type="scientific">Ganoderma sinense ZZ0214-1</name>
    <dbReference type="NCBI Taxonomy" id="1077348"/>
    <lineage>
        <taxon>Eukaryota</taxon>
        <taxon>Fungi</taxon>
        <taxon>Dikarya</taxon>
        <taxon>Basidiomycota</taxon>
        <taxon>Agaricomycotina</taxon>
        <taxon>Agaricomycetes</taxon>
        <taxon>Polyporales</taxon>
        <taxon>Polyporaceae</taxon>
        <taxon>Ganoderma</taxon>
    </lineage>
</organism>
<reference evidence="2 3" key="1">
    <citation type="journal article" date="2015" name="Sci. Rep.">
        <title>Chromosome-level genome map provides insights into diverse defense mechanisms in the medicinal fungus Ganoderma sinense.</title>
        <authorList>
            <person name="Zhu Y."/>
            <person name="Xu J."/>
            <person name="Sun C."/>
            <person name="Zhou S."/>
            <person name="Xu H."/>
            <person name="Nelson D.R."/>
            <person name="Qian J."/>
            <person name="Song J."/>
            <person name="Luo H."/>
            <person name="Xiang L."/>
            <person name="Li Y."/>
            <person name="Xu Z."/>
            <person name="Ji A."/>
            <person name="Wang L."/>
            <person name="Lu S."/>
            <person name="Hayward A."/>
            <person name="Sun W."/>
            <person name="Li X."/>
            <person name="Schwartz D.C."/>
            <person name="Wang Y."/>
            <person name="Chen S."/>
        </authorList>
    </citation>
    <scope>NUCLEOTIDE SEQUENCE [LARGE SCALE GENOMIC DNA]</scope>
    <source>
        <strain evidence="2 3">ZZ0214-1</strain>
    </source>
</reference>